<evidence type="ECO:0000259" key="4">
    <source>
        <dbReference type="PROSITE" id="PS50949"/>
    </source>
</evidence>
<dbReference type="PROSITE" id="PS50949">
    <property type="entry name" value="HTH_GNTR"/>
    <property type="match status" value="1"/>
</dbReference>
<dbReference type="InterPro" id="IPR036388">
    <property type="entry name" value="WH-like_DNA-bd_sf"/>
</dbReference>
<keyword evidence="3" id="KW-0804">Transcription</keyword>
<dbReference type="SUPFAM" id="SSF46785">
    <property type="entry name" value="Winged helix' DNA-binding domain"/>
    <property type="match status" value="1"/>
</dbReference>
<accession>A0ABT9RQ31</accession>
<dbReference type="Pfam" id="PF00392">
    <property type="entry name" value="GntR"/>
    <property type="match status" value="1"/>
</dbReference>
<dbReference type="CDD" id="cd07377">
    <property type="entry name" value="WHTH_GntR"/>
    <property type="match status" value="1"/>
</dbReference>
<sequence length="130" mass="13997">MILNVDLSADVPIYQQIRDQVVEAIAHGALTEGSPLPPTRTLAADFGVNFHTVNKAYDLLRQEGLIRLSRGTGAVVTAAATDQVLPSDWTARARTLLAEAVARGISPDEVLRTCQTLLTSFGPAKQEDTR</sequence>
<evidence type="ECO:0000256" key="2">
    <source>
        <dbReference type="ARBA" id="ARBA00023125"/>
    </source>
</evidence>
<evidence type="ECO:0000313" key="6">
    <source>
        <dbReference type="Proteomes" id="UP001226577"/>
    </source>
</evidence>
<dbReference type="Proteomes" id="UP001226577">
    <property type="component" value="Unassembled WGS sequence"/>
</dbReference>
<feature type="domain" description="HTH gntR-type" evidence="4">
    <location>
        <begin position="11"/>
        <end position="79"/>
    </location>
</feature>
<dbReference type="GO" id="GO:0003677">
    <property type="term" value="F:DNA binding"/>
    <property type="evidence" value="ECO:0007669"/>
    <property type="project" value="UniProtKB-KW"/>
</dbReference>
<proteinExistence type="predicted"/>
<comment type="caution">
    <text evidence="5">The sequence shown here is derived from an EMBL/GenBank/DDBJ whole genome shotgun (WGS) entry which is preliminary data.</text>
</comment>
<dbReference type="PANTHER" id="PTHR38445">
    <property type="entry name" value="HTH-TYPE TRANSCRIPTIONAL REPRESSOR YTRA"/>
    <property type="match status" value="1"/>
</dbReference>
<reference evidence="5 6" key="1">
    <citation type="submission" date="2023-07" db="EMBL/GenBank/DDBJ databases">
        <title>Sorghum-associated microbial communities from plants grown in Nebraska, USA.</title>
        <authorList>
            <person name="Schachtman D."/>
        </authorList>
    </citation>
    <scope>NUCLEOTIDE SEQUENCE [LARGE SCALE GENOMIC DNA]</scope>
    <source>
        <strain evidence="5 6">CC222</strain>
    </source>
</reference>
<evidence type="ECO:0000256" key="3">
    <source>
        <dbReference type="ARBA" id="ARBA00023163"/>
    </source>
</evidence>
<dbReference type="EMBL" id="JAUSRE010000003">
    <property type="protein sequence ID" value="MDP9887344.1"/>
    <property type="molecule type" value="Genomic_DNA"/>
</dbReference>
<keyword evidence="6" id="KW-1185">Reference proteome</keyword>
<evidence type="ECO:0000256" key="1">
    <source>
        <dbReference type="ARBA" id="ARBA00023015"/>
    </source>
</evidence>
<dbReference type="InterPro" id="IPR000524">
    <property type="entry name" value="Tscrpt_reg_HTH_GntR"/>
</dbReference>
<dbReference type="SMART" id="SM00345">
    <property type="entry name" value="HTH_GNTR"/>
    <property type="match status" value="1"/>
</dbReference>
<dbReference type="PANTHER" id="PTHR38445:SF12">
    <property type="entry name" value="GNTR-FAMILY TRANSCRIPTIONAL REGULATOR"/>
    <property type="match status" value="1"/>
</dbReference>
<gene>
    <name evidence="5" type="ORF">J2X98_000915</name>
</gene>
<keyword evidence="2 5" id="KW-0238">DNA-binding</keyword>
<protein>
    <submittedName>
        <fullName evidence="5">DNA-binding transcriptional regulator YhcF (GntR family)</fullName>
    </submittedName>
</protein>
<organism evidence="5 6">
    <name type="scientific">Pseudarthrobacter enclensis</name>
    <dbReference type="NCBI Taxonomy" id="993070"/>
    <lineage>
        <taxon>Bacteria</taxon>
        <taxon>Bacillati</taxon>
        <taxon>Actinomycetota</taxon>
        <taxon>Actinomycetes</taxon>
        <taxon>Micrococcales</taxon>
        <taxon>Micrococcaceae</taxon>
        <taxon>Pseudarthrobacter</taxon>
    </lineage>
</organism>
<keyword evidence="1" id="KW-0805">Transcription regulation</keyword>
<evidence type="ECO:0000313" key="5">
    <source>
        <dbReference type="EMBL" id="MDP9887344.1"/>
    </source>
</evidence>
<dbReference type="InterPro" id="IPR036390">
    <property type="entry name" value="WH_DNA-bd_sf"/>
</dbReference>
<name>A0ABT9RQ31_9MICC</name>
<dbReference type="RefSeq" id="WP_307304733.1">
    <property type="nucleotide sequence ID" value="NZ_JAUSRE010000003.1"/>
</dbReference>
<dbReference type="Gene3D" id="1.10.10.10">
    <property type="entry name" value="Winged helix-like DNA-binding domain superfamily/Winged helix DNA-binding domain"/>
    <property type="match status" value="1"/>
</dbReference>